<dbReference type="CDD" id="cd17254">
    <property type="entry name" value="RMtype1_S_FclI-TRD1-CR1_like"/>
    <property type="match status" value="1"/>
</dbReference>
<feature type="region of interest" description="Disordered" evidence="5">
    <location>
        <begin position="452"/>
        <end position="494"/>
    </location>
</feature>
<comment type="caution">
    <text evidence="7">The sequence shown here is derived from an EMBL/GenBank/DDBJ whole genome shotgun (WGS) entry which is preliminary data.</text>
</comment>
<dbReference type="EMBL" id="JBIAXI010000026">
    <property type="protein sequence ID" value="MFF4777906.1"/>
    <property type="molecule type" value="Genomic_DNA"/>
</dbReference>
<evidence type="ECO:0000256" key="3">
    <source>
        <dbReference type="ARBA" id="ARBA00023125"/>
    </source>
</evidence>
<name>A0ABW6VG61_MICFU</name>
<evidence type="ECO:0000256" key="2">
    <source>
        <dbReference type="ARBA" id="ARBA00022747"/>
    </source>
</evidence>
<dbReference type="Pfam" id="PF01420">
    <property type="entry name" value="Methylase_S"/>
    <property type="match status" value="1"/>
</dbReference>
<dbReference type="GO" id="GO:0016787">
    <property type="term" value="F:hydrolase activity"/>
    <property type="evidence" value="ECO:0007669"/>
    <property type="project" value="UniProtKB-KW"/>
</dbReference>
<keyword evidence="7" id="KW-0540">Nuclease</keyword>
<evidence type="ECO:0000313" key="7">
    <source>
        <dbReference type="EMBL" id="MFF4777906.1"/>
    </source>
</evidence>
<evidence type="ECO:0000256" key="4">
    <source>
        <dbReference type="ARBA" id="ARBA00038652"/>
    </source>
</evidence>
<dbReference type="SUPFAM" id="SSF116734">
    <property type="entry name" value="DNA methylase specificity domain"/>
    <property type="match status" value="2"/>
</dbReference>
<organism evidence="7 8">
    <name type="scientific">Microtetraspora fusca</name>
    <dbReference type="NCBI Taxonomy" id="1997"/>
    <lineage>
        <taxon>Bacteria</taxon>
        <taxon>Bacillati</taxon>
        <taxon>Actinomycetota</taxon>
        <taxon>Actinomycetes</taxon>
        <taxon>Streptosporangiales</taxon>
        <taxon>Streptosporangiaceae</taxon>
        <taxon>Microtetraspora</taxon>
    </lineage>
</organism>
<dbReference type="EC" id="3.1.21.-" evidence="7"/>
<evidence type="ECO:0000259" key="6">
    <source>
        <dbReference type="Pfam" id="PF01420"/>
    </source>
</evidence>
<evidence type="ECO:0000313" key="8">
    <source>
        <dbReference type="Proteomes" id="UP001602119"/>
    </source>
</evidence>
<keyword evidence="7" id="KW-0378">Hydrolase</keyword>
<dbReference type="PANTHER" id="PTHR43140">
    <property type="entry name" value="TYPE-1 RESTRICTION ENZYME ECOKI SPECIFICITY PROTEIN"/>
    <property type="match status" value="1"/>
</dbReference>
<accession>A0ABW6VG61</accession>
<dbReference type="GO" id="GO:0004519">
    <property type="term" value="F:endonuclease activity"/>
    <property type="evidence" value="ECO:0007669"/>
    <property type="project" value="UniProtKB-KW"/>
</dbReference>
<keyword evidence="7" id="KW-0255">Endonuclease</keyword>
<dbReference type="InterPro" id="IPR000055">
    <property type="entry name" value="Restrct_endonuc_typeI_TRD"/>
</dbReference>
<dbReference type="Gene3D" id="3.90.220.20">
    <property type="entry name" value="DNA methylase specificity domains"/>
    <property type="match status" value="2"/>
</dbReference>
<proteinExistence type="inferred from homology"/>
<sequence length="494" mass="54002">MSNLPPGWARTTLGEIGLYLNGRGFKKTEWSDSGRPIIRIQNLTGSGNDFNYYAGDLEERHIVRSGDLLISWAASLGAFIWQGPEGALNQHIFKVDSFVDKRFHYYLVQHQLDELYRQTHGSGMVHVTKGRFDSLPVLLPPLEEQRRIVAALEDYLSRLDAGSGLLEDGERRSRTLKKALAAHAVQGLITKRSMDDGDGKDLLDKVMARRAALVRRRRATPAPPALGSALKIPLHWTTASMDQLCWDIEYGTSAKAHAGWTDGAIPVLRMGNIQEGAIVWNSLKYLPPDHPDSLTLKLADGDLLFNRTNSAELVGKSAVYRESMGPATFASYLIRCRLVDGVEPDWVNLVVNSFYGRSYVGSVVSQQVGQANVNGTKLAAMPIPLPPRGEQVRILAAVAEQNAGISRLDKVLKGASSRAGQLLRSLIVEAFNGRLVPQDPDDEPASVLLERIKSGRAAAPAPKRRGSRTGLKAGGTRSGSRMKSEGMPEQGTLI</sequence>
<gene>
    <name evidence="7" type="ORF">ACFY05_34285</name>
</gene>
<keyword evidence="8" id="KW-1185">Reference proteome</keyword>
<protein>
    <submittedName>
        <fullName evidence="7">Restriction endonuclease subunit S</fullName>
        <ecNumber evidence="7">3.1.21.-</ecNumber>
    </submittedName>
</protein>
<reference evidence="7 8" key="1">
    <citation type="submission" date="2024-10" db="EMBL/GenBank/DDBJ databases">
        <title>The Natural Products Discovery Center: Release of the First 8490 Sequenced Strains for Exploring Actinobacteria Biosynthetic Diversity.</title>
        <authorList>
            <person name="Kalkreuter E."/>
            <person name="Kautsar S.A."/>
            <person name="Yang D."/>
            <person name="Bader C.D."/>
            <person name="Teijaro C.N."/>
            <person name="Fluegel L."/>
            <person name="Davis C.M."/>
            <person name="Simpson J.R."/>
            <person name="Lauterbach L."/>
            <person name="Steele A.D."/>
            <person name="Gui C."/>
            <person name="Meng S."/>
            <person name="Li G."/>
            <person name="Viehrig K."/>
            <person name="Ye F."/>
            <person name="Su P."/>
            <person name="Kiefer A.F."/>
            <person name="Nichols A."/>
            <person name="Cepeda A.J."/>
            <person name="Yan W."/>
            <person name="Fan B."/>
            <person name="Jiang Y."/>
            <person name="Adhikari A."/>
            <person name="Zheng C.-J."/>
            <person name="Schuster L."/>
            <person name="Cowan T.M."/>
            <person name="Smanski M.J."/>
            <person name="Chevrette M.G."/>
            <person name="De Carvalho L.P.S."/>
            <person name="Shen B."/>
        </authorList>
    </citation>
    <scope>NUCLEOTIDE SEQUENCE [LARGE SCALE GENOMIC DNA]</scope>
    <source>
        <strain evidence="7 8">NPDC001281</strain>
    </source>
</reference>
<evidence type="ECO:0000256" key="5">
    <source>
        <dbReference type="SAM" id="MobiDB-lite"/>
    </source>
</evidence>
<dbReference type="CDD" id="cd17524">
    <property type="entry name" value="RMtype1_S_EcoUTORF5051P-TRD2-CR2_like"/>
    <property type="match status" value="1"/>
</dbReference>
<dbReference type="InterPro" id="IPR051212">
    <property type="entry name" value="Type-I_RE_S_subunit"/>
</dbReference>
<comment type="similarity">
    <text evidence="1">Belongs to the type-I restriction system S methylase family.</text>
</comment>
<evidence type="ECO:0000256" key="1">
    <source>
        <dbReference type="ARBA" id="ARBA00010923"/>
    </source>
</evidence>
<keyword evidence="3" id="KW-0238">DNA-binding</keyword>
<comment type="subunit">
    <text evidence="4">The methyltransferase is composed of M and S polypeptides.</text>
</comment>
<dbReference type="RefSeq" id="WP_387346400.1">
    <property type="nucleotide sequence ID" value="NZ_JBIAXI010000026.1"/>
</dbReference>
<feature type="domain" description="Type I restriction modification DNA specificity" evidence="6">
    <location>
        <begin position="7"/>
        <end position="157"/>
    </location>
</feature>
<dbReference type="PANTHER" id="PTHR43140:SF1">
    <property type="entry name" value="TYPE I RESTRICTION ENZYME ECOKI SPECIFICITY SUBUNIT"/>
    <property type="match status" value="1"/>
</dbReference>
<dbReference type="Proteomes" id="UP001602119">
    <property type="component" value="Unassembled WGS sequence"/>
</dbReference>
<keyword evidence="2" id="KW-0680">Restriction system</keyword>
<dbReference type="InterPro" id="IPR044946">
    <property type="entry name" value="Restrct_endonuc_typeI_TRD_sf"/>
</dbReference>